<dbReference type="InterPro" id="IPR008949">
    <property type="entry name" value="Isoprenoid_synthase_dom_sf"/>
</dbReference>
<dbReference type="RefSeq" id="WP_057825396.1">
    <property type="nucleotide sequence ID" value="NZ_AZEA01000012.1"/>
</dbReference>
<protein>
    <submittedName>
        <fullName evidence="7">Trans-hexaprenyltranstransferase</fullName>
    </submittedName>
</protein>
<dbReference type="EMBL" id="AZEA01000012">
    <property type="protein sequence ID" value="KRK88093.1"/>
    <property type="molecule type" value="Genomic_DNA"/>
</dbReference>
<evidence type="ECO:0000313" key="8">
    <source>
        <dbReference type="Proteomes" id="UP000051581"/>
    </source>
</evidence>
<evidence type="ECO:0000256" key="6">
    <source>
        <dbReference type="RuleBase" id="RU004466"/>
    </source>
</evidence>
<dbReference type="CDD" id="cd00685">
    <property type="entry name" value="Trans_IPPS_HT"/>
    <property type="match status" value="1"/>
</dbReference>
<evidence type="ECO:0000313" key="7">
    <source>
        <dbReference type="EMBL" id="KRK88093.1"/>
    </source>
</evidence>
<evidence type="ECO:0000256" key="4">
    <source>
        <dbReference type="ARBA" id="ARBA00022723"/>
    </source>
</evidence>
<comment type="caution">
    <text evidence="7">The sequence shown here is derived from an EMBL/GenBank/DDBJ whole genome shotgun (WGS) entry which is preliminary data.</text>
</comment>
<organism evidence="7 8">
    <name type="scientific">Lentilactobacillus sunkii DSM 19904</name>
    <dbReference type="NCBI Taxonomy" id="1423808"/>
    <lineage>
        <taxon>Bacteria</taxon>
        <taxon>Bacillati</taxon>
        <taxon>Bacillota</taxon>
        <taxon>Bacilli</taxon>
        <taxon>Lactobacillales</taxon>
        <taxon>Lactobacillaceae</taxon>
        <taxon>Lentilactobacillus</taxon>
    </lineage>
</organism>
<keyword evidence="4" id="KW-0479">Metal-binding</keyword>
<proteinExistence type="inferred from homology"/>
<comment type="cofactor">
    <cofactor evidence="1">
        <name>Mg(2+)</name>
        <dbReference type="ChEBI" id="CHEBI:18420"/>
    </cofactor>
</comment>
<keyword evidence="8" id="KW-1185">Reference proteome</keyword>
<accession>A0A0R1KWI1</accession>
<dbReference type="AlphaFoldDB" id="A0A0R1KWI1"/>
<dbReference type="GO" id="GO:0008299">
    <property type="term" value="P:isoprenoid biosynthetic process"/>
    <property type="evidence" value="ECO:0007669"/>
    <property type="project" value="InterPro"/>
</dbReference>
<evidence type="ECO:0000256" key="3">
    <source>
        <dbReference type="ARBA" id="ARBA00022679"/>
    </source>
</evidence>
<comment type="similarity">
    <text evidence="2 6">Belongs to the FPP/GGPP synthase family.</text>
</comment>
<keyword evidence="3 6" id="KW-0808">Transferase</keyword>
<dbReference type="OrthoDB" id="9805316at2"/>
<reference evidence="7 8" key="1">
    <citation type="journal article" date="2015" name="Genome Announc.">
        <title>Expanding the biotechnology potential of lactobacilli through comparative genomics of 213 strains and associated genera.</title>
        <authorList>
            <person name="Sun Z."/>
            <person name="Harris H.M."/>
            <person name="McCann A."/>
            <person name="Guo C."/>
            <person name="Argimon S."/>
            <person name="Zhang W."/>
            <person name="Yang X."/>
            <person name="Jeffery I.B."/>
            <person name="Cooney J.C."/>
            <person name="Kagawa T.F."/>
            <person name="Liu W."/>
            <person name="Song Y."/>
            <person name="Salvetti E."/>
            <person name="Wrobel A."/>
            <person name="Rasinkangas P."/>
            <person name="Parkhill J."/>
            <person name="Rea M.C."/>
            <person name="O'Sullivan O."/>
            <person name="Ritari J."/>
            <person name="Douillard F.P."/>
            <person name="Paul Ross R."/>
            <person name="Yang R."/>
            <person name="Briner A.E."/>
            <person name="Felis G.E."/>
            <person name="de Vos W.M."/>
            <person name="Barrangou R."/>
            <person name="Klaenhammer T.R."/>
            <person name="Caufield P.W."/>
            <person name="Cui Y."/>
            <person name="Zhang H."/>
            <person name="O'Toole P.W."/>
        </authorList>
    </citation>
    <scope>NUCLEOTIDE SEQUENCE [LARGE SCALE GENOMIC DNA]</scope>
    <source>
        <strain evidence="7 8">DSM 19904</strain>
    </source>
</reference>
<dbReference type="InterPro" id="IPR000092">
    <property type="entry name" value="Polyprenyl_synt"/>
</dbReference>
<gene>
    <name evidence="7" type="ORF">FD17_GL000571</name>
</gene>
<evidence type="ECO:0000256" key="1">
    <source>
        <dbReference type="ARBA" id="ARBA00001946"/>
    </source>
</evidence>
<dbReference type="GO" id="GO:0046872">
    <property type="term" value="F:metal ion binding"/>
    <property type="evidence" value="ECO:0007669"/>
    <property type="project" value="UniProtKB-KW"/>
</dbReference>
<evidence type="ECO:0000256" key="5">
    <source>
        <dbReference type="ARBA" id="ARBA00022842"/>
    </source>
</evidence>
<dbReference type="InterPro" id="IPR033749">
    <property type="entry name" value="Polyprenyl_synt_CS"/>
</dbReference>
<dbReference type="PATRIC" id="fig|1423808.3.peg.578"/>
<sequence>MVHALWRQFPRINLKLVALEPYLLKAVNLPNQPIHRKIDELLKSGGKFLRPGFFYIYSEFGEKVDPAKIKAGAAAVELLHLATLIHDDVIDDSPLRRGVETIHPKYGQKNAIYAGDYLFTCYFTQVLKSTQDPTDMKRHVDAMQIILAGELDQMKYNFNQQMTEADYFHEITGKTAELFRLCFQQSAIVTHASDEIVQIGGDLGLAIGQAYQILDDILDCSGETRQTKKPVLEDLKSGVYTLPLIFANQLDHIRLKPLLDKKESITDEDIHQIQQIVIESGGLQKAIDTADKLTDKALSLIARLPEQKSKHDLEKLTKMLLTRKQ</sequence>
<name>A0A0R1KWI1_9LACO</name>
<dbReference type="SFLD" id="SFLDS00005">
    <property type="entry name" value="Isoprenoid_Synthase_Type_I"/>
    <property type="match status" value="1"/>
</dbReference>
<dbReference type="Proteomes" id="UP000051581">
    <property type="component" value="Unassembled WGS sequence"/>
</dbReference>
<dbReference type="PROSITE" id="PS00723">
    <property type="entry name" value="POLYPRENYL_SYNTHASE_1"/>
    <property type="match status" value="1"/>
</dbReference>
<evidence type="ECO:0000256" key="2">
    <source>
        <dbReference type="ARBA" id="ARBA00006706"/>
    </source>
</evidence>
<dbReference type="SUPFAM" id="SSF48576">
    <property type="entry name" value="Terpenoid synthases"/>
    <property type="match status" value="1"/>
</dbReference>
<dbReference type="PANTHER" id="PTHR12001">
    <property type="entry name" value="GERANYLGERANYL PYROPHOSPHATE SYNTHASE"/>
    <property type="match status" value="1"/>
</dbReference>
<keyword evidence="5" id="KW-0460">Magnesium</keyword>
<dbReference type="Gene3D" id="1.10.600.10">
    <property type="entry name" value="Farnesyl Diphosphate Synthase"/>
    <property type="match status" value="1"/>
</dbReference>
<dbReference type="Pfam" id="PF00348">
    <property type="entry name" value="polyprenyl_synt"/>
    <property type="match status" value="1"/>
</dbReference>
<dbReference type="PANTHER" id="PTHR12001:SF69">
    <property type="entry name" value="ALL TRANS-POLYPRENYL-DIPHOSPHATE SYNTHASE PDSS1"/>
    <property type="match status" value="1"/>
</dbReference>
<dbReference type="PROSITE" id="PS00444">
    <property type="entry name" value="POLYPRENYL_SYNTHASE_2"/>
    <property type="match status" value="1"/>
</dbReference>
<dbReference type="GO" id="GO:0004659">
    <property type="term" value="F:prenyltransferase activity"/>
    <property type="evidence" value="ECO:0007669"/>
    <property type="project" value="InterPro"/>
</dbReference>